<proteinExistence type="predicted"/>
<evidence type="ECO:0000256" key="1">
    <source>
        <dbReference type="SAM" id="MobiDB-lite"/>
    </source>
</evidence>
<sequence length="54" mass="5970">MALDPVKHNHKKAQDNLVAHTGAWTQAASFSPPKSIVKVEERAEDSKTKAEKKD</sequence>
<feature type="region of interest" description="Disordered" evidence="1">
    <location>
        <begin position="25"/>
        <end position="54"/>
    </location>
</feature>
<accession>A0A366RSK4</accession>
<gene>
    <name evidence="2" type="ORF">FIESC28_05350</name>
</gene>
<dbReference type="AlphaFoldDB" id="A0A366RSK4"/>
<feature type="compositionally biased region" description="Basic and acidic residues" evidence="1">
    <location>
        <begin position="37"/>
        <end position="54"/>
    </location>
</feature>
<keyword evidence="3" id="KW-1185">Reference proteome</keyword>
<dbReference type="OrthoDB" id="5103695at2759"/>
<evidence type="ECO:0000313" key="2">
    <source>
        <dbReference type="EMBL" id="RBR20071.1"/>
    </source>
</evidence>
<dbReference type="GeneID" id="41994793"/>
<organism evidence="2 3">
    <name type="scientific">Fusarium coffeatum</name>
    <dbReference type="NCBI Taxonomy" id="231269"/>
    <lineage>
        <taxon>Eukaryota</taxon>
        <taxon>Fungi</taxon>
        <taxon>Dikarya</taxon>
        <taxon>Ascomycota</taxon>
        <taxon>Pezizomycotina</taxon>
        <taxon>Sordariomycetes</taxon>
        <taxon>Hypocreomycetidae</taxon>
        <taxon>Hypocreales</taxon>
        <taxon>Nectriaceae</taxon>
        <taxon>Fusarium</taxon>
        <taxon>Fusarium incarnatum-equiseti species complex</taxon>
    </lineage>
</organism>
<evidence type="ECO:0000313" key="3">
    <source>
        <dbReference type="Proteomes" id="UP000253153"/>
    </source>
</evidence>
<dbReference type="EMBL" id="QKXC01000108">
    <property type="protein sequence ID" value="RBR20071.1"/>
    <property type="molecule type" value="Genomic_DNA"/>
</dbReference>
<protein>
    <submittedName>
        <fullName evidence="2">Uncharacterized protein</fullName>
    </submittedName>
</protein>
<comment type="caution">
    <text evidence="2">The sequence shown here is derived from an EMBL/GenBank/DDBJ whole genome shotgun (WGS) entry which is preliminary data.</text>
</comment>
<reference evidence="2 3" key="1">
    <citation type="submission" date="2018-06" db="EMBL/GenBank/DDBJ databases">
        <title>Fusarium incarnatum-equiseti species complex species 28.</title>
        <authorList>
            <person name="Gardiner D.M."/>
        </authorList>
    </citation>
    <scope>NUCLEOTIDE SEQUENCE [LARGE SCALE GENOMIC DNA]</scope>
    <source>
        <strain evidence="2 3">FIESC_28</strain>
    </source>
</reference>
<name>A0A366RSK4_9HYPO</name>
<dbReference type="RefSeq" id="XP_031016380.1">
    <property type="nucleotide sequence ID" value="XM_031159497.1"/>
</dbReference>
<dbReference type="Proteomes" id="UP000253153">
    <property type="component" value="Unassembled WGS sequence"/>
</dbReference>